<reference evidence="1 2" key="1">
    <citation type="journal article" date="2023" name="Sci. Data">
        <title>Genome assembly of the Korean intertidal mud-creeper Batillaria attramentaria.</title>
        <authorList>
            <person name="Patra A.K."/>
            <person name="Ho P.T."/>
            <person name="Jun S."/>
            <person name="Lee S.J."/>
            <person name="Kim Y."/>
            <person name="Won Y.J."/>
        </authorList>
    </citation>
    <scope>NUCLEOTIDE SEQUENCE [LARGE SCALE GENOMIC DNA]</scope>
    <source>
        <strain evidence="1">Wonlab-2016</strain>
    </source>
</reference>
<accession>A0ABD0M491</accession>
<dbReference type="EMBL" id="JACVVK020000008">
    <property type="protein sequence ID" value="KAK7506146.1"/>
    <property type="molecule type" value="Genomic_DNA"/>
</dbReference>
<dbReference type="Proteomes" id="UP001519460">
    <property type="component" value="Unassembled WGS sequence"/>
</dbReference>
<evidence type="ECO:0000313" key="1">
    <source>
        <dbReference type="EMBL" id="KAK7506146.1"/>
    </source>
</evidence>
<name>A0ABD0M491_9CAEN</name>
<keyword evidence="2" id="KW-1185">Reference proteome</keyword>
<evidence type="ECO:0000313" key="2">
    <source>
        <dbReference type="Proteomes" id="UP001519460"/>
    </source>
</evidence>
<organism evidence="1 2">
    <name type="scientific">Batillaria attramentaria</name>
    <dbReference type="NCBI Taxonomy" id="370345"/>
    <lineage>
        <taxon>Eukaryota</taxon>
        <taxon>Metazoa</taxon>
        <taxon>Spiralia</taxon>
        <taxon>Lophotrochozoa</taxon>
        <taxon>Mollusca</taxon>
        <taxon>Gastropoda</taxon>
        <taxon>Caenogastropoda</taxon>
        <taxon>Sorbeoconcha</taxon>
        <taxon>Cerithioidea</taxon>
        <taxon>Batillariidae</taxon>
        <taxon>Batillaria</taxon>
    </lineage>
</organism>
<dbReference type="AlphaFoldDB" id="A0ABD0M491"/>
<gene>
    <name evidence="1" type="ORF">BaRGS_00002868</name>
</gene>
<comment type="caution">
    <text evidence="1">The sequence shown here is derived from an EMBL/GenBank/DDBJ whole genome shotgun (WGS) entry which is preliminary data.</text>
</comment>
<proteinExistence type="predicted"/>
<sequence>MSNTHIGYFSSFKIDTWSHLHKRGIINCMDLPKGAATAKVEDKRHRLRELICASGDLPALHAAPEVLCPTAPQQNQDIHGNSEISAPCQIEATILSFPKEERHEEHRCCQYFL</sequence>
<protein>
    <submittedName>
        <fullName evidence="1">Uncharacterized protein</fullName>
    </submittedName>
</protein>